<evidence type="ECO:0000256" key="1">
    <source>
        <dbReference type="SAM" id="Phobius"/>
    </source>
</evidence>
<sequence length="75" mass="7853">MSKTALFAFAAMALYAGWAFLAKLPTRTLPPEQAVIYTYVAGLTAATGYLLWQGGPVVVSTKGPDSHSQAVSFSG</sequence>
<gene>
    <name evidence="2" type="ORF">C454_01620</name>
</gene>
<accession>M0HL28</accession>
<keyword evidence="1" id="KW-0812">Transmembrane</keyword>
<evidence type="ECO:0008006" key="4">
    <source>
        <dbReference type="Google" id="ProtNLM"/>
    </source>
</evidence>
<protein>
    <recommendedName>
        <fullName evidence="4">EamA domain-containing protein</fullName>
    </recommendedName>
</protein>
<dbReference type="EMBL" id="AOLJ01000005">
    <property type="protein sequence ID" value="ELZ85186.1"/>
    <property type="molecule type" value="Genomic_DNA"/>
</dbReference>
<dbReference type="RefSeq" id="WP_004971905.1">
    <property type="nucleotide sequence ID" value="NZ_AOLJ01000005.1"/>
</dbReference>
<evidence type="ECO:0000313" key="2">
    <source>
        <dbReference type="EMBL" id="ELZ85186.1"/>
    </source>
</evidence>
<dbReference type="Proteomes" id="UP000011571">
    <property type="component" value="Unassembled WGS sequence"/>
</dbReference>
<dbReference type="PATRIC" id="fig|1227459.3.peg.284"/>
<reference evidence="2 3" key="1">
    <citation type="journal article" date="2014" name="PLoS Genet.">
        <title>Phylogenetically driven sequencing of extremely halophilic archaea reveals strategies for static and dynamic osmo-response.</title>
        <authorList>
            <person name="Becker E.A."/>
            <person name="Seitzer P.M."/>
            <person name="Tritt A."/>
            <person name="Larsen D."/>
            <person name="Krusor M."/>
            <person name="Yao A.I."/>
            <person name="Wu D."/>
            <person name="Madern D."/>
            <person name="Eisen J.A."/>
            <person name="Darling A.E."/>
            <person name="Facciotti M.T."/>
        </authorList>
    </citation>
    <scope>NUCLEOTIDE SEQUENCE [LARGE SCALE GENOMIC DNA]</scope>
    <source>
        <strain evidence="3">ATCC 33959 / DSM 4427 / JCM 8863 / NBRC 102184 / NCIMB 2188 / Ma 2.38</strain>
    </source>
</reference>
<keyword evidence="3" id="KW-1185">Reference proteome</keyword>
<comment type="caution">
    <text evidence="2">The sequence shown here is derived from an EMBL/GenBank/DDBJ whole genome shotgun (WGS) entry which is preliminary data.</text>
</comment>
<proteinExistence type="predicted"/>
<keyword evidence="1" id="KW-0472">Membrane</keyword>
<keyword evidence="1" id="KW-1133">Transmembrane helix</keyword>
<evidence type="ECO:0000313" key="3">
    <source>
        <dbReference type="Proteomes" id="UP000011571"/>
    </source>
</evidence>
<organism evidence="2 3">
    <name type="scientific">Haloferax gibbonsii (strain ATCC 33959 / DSM 4427 / JCM 8863 / NBRC 102184 / NCIMB 2188 / Ma 2.38)</name>
    <dbReference type="NCBI Taxonomy" id="1227459"/>
    <lineage>
        <taxon>Archaea</taxon>
        <taxon>Methanobacteriati</taxon>
        <taxon>Methanobacteriota</taxon>
        <taxon>Stenosarchaea group</taxon>
        <taxon>Halobacteria</taxon>
        <taxon>Halobacteriales</taxon>
        <taxon>Haloferacaceae</taxon>
        <taxon>Haloferax</taxon>
    </lineage>
</organism>
<name>M0HL28_HALGM</name>
<dbReference type="AlphaFoldDB" id="M0HL28"/>
<feature type="transmembrane region" description="Helical" evidence="1">
    <location>
        <begin position="35"/>
        <end position="52"/>
    </location>
</feature>